<dbReference type="STRING" id="37625.SAMN05660420_00252"/>
<comment type="similarity">
    <text evidence="2">Belongs to the ABC transporter superfamily.</text>
</comment>
<evidence type="ECO:0000256" key="7">
    <source>
        <dbReference type="ARBA" id="ARBA00022840"/>
    </source>
</evidence>
<dbReference type="InterPro" id="IPR050095">
    <property type="entry name" value="ECF_ABC_transporter_ATP-bd"/>
</dbReference>
<dbReference type="GO" id="GO:0016887">
    <property type="term" value="F:ATP hydrolysis activity"/>
    <property type="evidence" value="ECO:0007669"/>
    <property type="project" value="InterPro"/>
</dbReference>
<evidence type="ECO:0000313" key="13">
    <source>
        <dbReference type="Proteomes" id="UP000199409"/>
    </source>
</evidence>
<comment type="function">
    <text evidence="10">Probably part of an ABC transporter complex. Responsible for energy coupling to the transport system.</text>
</comment>
<name>A0A1H3VS74_9BACT</name>
<dbReference type="OrthoDB" id="9782163at2"/>
<dbReference type="RefSeq" id="WP_092344118.1">
    <property type="nucleotide sequence ID" value="NZ_FNQN01000001.1"/>
</dbReference>
<keyword evidence="4" id="KW-1003">Cell membrane</keyword>
<dbReference type="InterPro" id="IPR027417">
    <property type="entry name" value="P-loop_NTPase"/>
</dbReference>
<keyword evidence="7 12" id="KW-0067">ATP-binding</keyword>
<keyword evidence="6" id="KW-0547">Nucleotide-binding</keyword>
<dbReference type="PANTHER" id="PTHR43553:SF23">
    <property type="entry name" value="ABC TRANSPORTER ATP-BINDING COMPONENT"/>
    <property type="match status" value="1"/>
</dbReference>
<evidence type="ECO:0000256" key="2">
    <source>
        <dbReference type="ARBA" id="ARBA00005417"/>
    </source>
</evidence>
<evidence type="ECO:0000256" key="3">
    <source>
        <dbReference type="ARBA" id="ARBA00022448"/>
    </source>
</evidence>
<dbReference type="GO" id="GO:0005524">
    <property type="term" value="F:ATP binding"/>
    <property type="evidence" value="ECO:0007669"/>
    <property type="project" value="UniProtKB-KW"/>
</dbReference>
<dbReference type="GO" id="GO:0042626">
    <property type="term" value="F:ATPase-coupled transmembrane transporter activity"/>
    <property type="evidence" value="ECO:0007669"/>
    <property type="project" value="TreeGrafter"/>
</dbReference>
<evidence type="ECO:0000256" key="4">
    <source>
        <dbReference type="ARBA" id="ARBA00022475"/>
    </source>
</evidence>
<dbReference type="SMART" id="SM00382">
    <property type="entry name" value="AAA"/>
    <property type="match status" value="2"/>
</dbReference>
<organism evidence="12 13">
    <name type="scientific">Desulfuromusa kysingii</name>
    <dbReference type="NCBI Taxonomy" id="37625"/>
    <lineage>
        <taxon>Bacteria</taxon>
        <taxon>Pseudomonadati</taxon>
        <taxon>Thermodesulfobacteriota</taxon>
        <taxon>Desulfuromonadia</taxon>
        <taxon>Desulfuromonadales</taxon>
        <taxon>Geopsychrobacteraceae</taxon>
        <taxon>Desulfuromusa</taxon>
    </lineage>
</organism>
<dbReference type="InterPro" id="IPR003439">
    <property type="entry name" value="ABC_transporter-like_ATP-bd"/>
</dbReference>
<keyword evidence="3" id="KW-0813">Transport</keyword>
<keyword evidence="5" id="KW-0677">Repeat</keyword>
<dbReference type="PROSITE" id="PS50893">
    <property type="entry name" value="ABC_TRANSPORTER_2"/>
    <property type="match status" value="2"/>
</dbReference>
<dbReference type="InterPro" id="IPR017871">
    <property type="entry name" value="ABC_transporter-like_CS"/>
</dbReference>
<dbReference type="AlphaFoldDB" id="A0A1H3VS74"/>
<dbReference type="InterPro" id="IPR003593">
    <property type="entry name" value="AAA+_ATPase"/>
</dbReference>
<comment type="subcellular location">
    <subcellularLocation>
        <location evidence="1">Cell membrane</location>
        <topology evidence="1">Peripheral membrane protein</topology>
    </subcellularLocation>
</comment>
<dbReference type="InterPro" id="IPR015856">
    <property type="entry name" value="ABC_transpr_CbiO/EcfA_su"/>
</dbReference>
<feature type="domain" description="ABC transporter" evidence="11">
    <location>
        <begin position="259"/>
        <end position="457"/>
    </location>
</feature>
<evidence type="ECO:0000256" key="8">
    <source>
        <dbReference type="ARBA" id="ARBA00022967"/>
    </source>
</evidence>
<dbReference type="SUPFAM" id="SSF52540">
    <property type="entry name" value="P-loop containing nucleoside triphosphate hydrolases"/>
    <property type="match status" value="2"/>
</dbReference>
<evidence type="ECO:0000259" key="11">
    <source>
        <dbReference type="PROSITE" id="PS50893"/>
    </source>
</evidence>
<reference evidence="12 13" key="1">
    <citation type="submission" date="2016-10" db="EMBL/GenBank/DDBJ databases">
        <authorList>
            <person name="de Groot N.N."/>
        </authorList>
    </citation>
    <scope>NUCLEOTIDE SEQUENCE [LARGE SCALE GENOMIC DNA]</scope>
    <source>
        <strain evidence="12 13">DSM 7343</strain>
    </source>
</reference>
<dbReference type="GO" id="GO:0043190">
    <property type="term" value="C:ATP-binding cassette (ABC) transporter complex"/>
    <property type="evidence" value="ECO:0007669"/>
    <property type="project" value="TreeGrafter"/>
</dbReference>
<evidence type="ECO:0000256" key="5">
    <source>
        <dbReference type="ARBA" id="ARBA00022737"/>
    </source>
</evidence>
<dbReference type="Proteomes" id="UP000199409">
    <property type="component" value="Unassembled WGS sequence"/>
</dbReference>
<dbReference type="Gene3D" id="3.40.50.300">
    <property type="entry name" value="P-loop containing nucleotide triphosphate hydrolases"/>
    <property type="match status" value="2"/>
</dbReference>
<keyword evidence="13" id="KW-1185">Reference proteome</keyword>
<evidence type="ECO:0000313" key="12">
    <source>
        <dbReference type="EMBL" id="SDZ77619.1"/>
    </source>
</evidence>
<accession>A0A1H3VS74</accession>
<feature type="domain" description="ABC transporter" evidence="11">
    <location>
        <begin position="2"/>
        <end position="239"/>
    </location>
</feature>
<evidence type="ECO:0000256" key="1">
    <source>
        <dbReference type="ARBA" id="ARBA00004202"/>
    </source>
</evidence>
<dbReference type="CDD" id="cd03225">
    <property type="entry name" value="ABC_cobalt_CbiO_domain1"/>
    <property type="match status" value="1"/>
</dbReference>
<dbReference type="Pfam" id="PF00005">
    <property type="entry name" value="ABC_tran"/>
    <property type="match status" value="2"/>
</dbReference>
<proteinExistence type="inferred from homology"/>
<dbReference type="PROSITE" id="PS00211">
    <property type="entry name" value="ABC_TRANSPORTER_1"/>
    <property type="match status" value="1"/>
</dbReference>
<evidence type="ECO:0000256" key="6">
    <source>
        <dbReference type="ARBA" id="ARBA00022741"/>
    </source>
</evidence>
<dbReference type="EMBL" id="FNQN01000001">
    <property type="protein sequence ID" value="SDZ77619.1"/>
    <property type="molecule type" value="Genomic_DNA"/>
</dbReference>
<sequence>MIRLENVNYNYPFQPDAALKNVNLQVKQGEAILITGRSGCGKSTLGRLINGLIPTYFSGSLNGKVHIAGSSQHSFHDLTRLVGSLFQDPEQQFLSTTVADELRTALEWRGCTSEEIDRVLDPIVAQLGLEHKLDSSLFTLSEGEKQKVALASILALKPQILMLDEPTANLDIHSTGELLSILTTLKQEGMTIVIFDHRLYWLRALIDRCYLMQGGTITETRQFSDLEGLRQDFGLRSTKQATLSVPPLTVGQMSRPSGLYFDSLSFAYNGQSPLFNNFNGGFPQGKVVAICGKNGRGKTTLARIAMGLEKPSRGKISIHGKDLPSKKRLQQSGLVLQNTELQLYMRSVTEELQSTVGKGLNPTDIDTTLEQFQLTGLQQRHPQSLSGGQRQRLVIACALQKRPDVLILDEPTSGLDGYNMEIVGQHVKTEAKRGAAIALITHDHEFINNCCDYVWNL</sequence>
<dbReference type="PANTHER" id="PTHR43553">
    <property type="entry name" value="HEAVY METAL TRANSPORTER"/>
    <property type="match status" value="1"/>
</dbReference>
<keyword evidence="8" id="KW-1278">Translocase</keyword>
<keyword evidence="9" id="KW-0472">Membrane</keyword>
<gene>
    <name evidence="12" type="ORF">SAMN05660420_00252</name>
</gene>
<protein>
    <submittedName>
        <fullName evidence="12">Energy-coupling factor transport system ATP-binding protein</fullName>
    </submittedName>
</protein>
<evidence type="ECO:0000256" key="10">
    <source>
        <dbReference type="ARBA" id="ARBA00025157"/>
    </source>
</evidence>
<evidence type="ECO:0000256" key="9">
    <source>
        <dbReference type="ARBA" id="ARBA00023136"/>
    </source>
</evidence>